<comment type="caution">
    <text evidence="3">The sequence shown here is derived from an EMBL/GenBank/DDBJ whole genome shotgun (WGS) entry which is preliminary data.</text>
</comment>
<proteinExistence type="predicted"/>
<feature type="domain" description="DUF6852" evidence="2">
    <location>
        <begin position="53"/>
        <end position="124"/>
    </location>
</feature>
<protein>
    <submittedName>
        <fullName evidence="3">Uncharacterized protein</fullName>
    </submittedName>
</protein>
<feature type="domain" description="DUF5606" evidence="1">
    <location>
        <begin position="4"/>
        <end position="50"/>
    </location>
</feature>
<name>A0A4R4KB29_9BACT</name>
<gene>
    <name evidence="3" type="ORF">EZE20_15170</name>
</gene>
<evidence type="ECO:0000313" key="4">
    <source>
        <dbReference type="Proteomes" id="UP000295706"/>
    </source>
</evidence>
<organism evidence="3 4">
    <name type="scientific">Arundinibacter roseus</name>
    <dbReference type="NCBI Taxonomy" id="2070510"/>
    <lineage>
        <taxon>Bacteria</taxon>
        <taxon>Pseudomonadati</taxon>
        <taxon>Bacteroidota</taxon>
        <taxon>Cytophagia</taxon>
        <taxon>Cytophagales</taxon>
        <taxon>Spirosomataceae</taxon>
        <taxon>Arundinibacter</taxon>
    </lineage>
</organism>
<dbReference type="Gene3D" id="2.30.30.730">
    <property type="match status" value="1"/>
</dbReference>
<evidence type="ECO:0000259" key="2">
    <source>
        <dbReference type="Pfam" id="PF21186"/>
    </source>
</evidence>
<dbReference type="Proteomes" id="UP000295706">
    <property type="component" value="Unassembled WGS sequence"/>
</dbReference>
<reference evidence="3 4" key="1">
    <citation type="submission" date="2019-02" db="EMBL/GenBank/DDBJ databases">
        <title>Arundinibacter roseus gen. nov., sp. nov., a new member of the family Cytophagaceae.</title>
        <authorList>
            <person name="Szuroczki S."/>
            <person name="Khayer B."/>
            <person name="Sproer C."/>
            <person name="Toumi M."/>
            <person name="Szabo A."/>
            <person name="Felfoldi T."/>
            <person name="Schumann P."/>
            <person name="Toth E."/>
        </authorList>
    </citation>
    <scope>NUCLEOTIDE SEQUENCE [LARGE SCALE GENOMIC DNA]</scope>
    <source>
        <strain evidence="3 4">DMA-k-7a</strain>
    </source>
</reference>
<dbReference type="AlphaFoldDB" id="A0A4R4KB29"/>
<dbReference type="InterPro" id="IPR049280">
    <property type="entry name" value="DUF6852"/>
</dbReference>
<dbReference type="Gene3D" id="1.10.10.1650">
    <property type="match status" value="1"/>
</dbReference>
<dbReference type="InterPro" id="IPR049282">
    <property type="entry name" value="BVU_3817_N_sf"/>
</dbReference>
<sequence length="157" mass="17197">MEVLKEIANVAGKSGLYRILKPSRAGVIVESLDGKKEKSMIGPTARVSVLKDVSIFTDGAQESVPLAEVFVKIREIHGEQVALSLKEASDKDLIEFLDEVLPEFDRERVYVSDIKKIITWYNVIAENFPEAFGATTIAVAAAEPATDEQDQEATSAE</sequence>
<accession>A0A4R4KB29</accession>
<dbReference type="OrthoDB" id="675198at2"/>
<dbReference type="Pfam" id="PF21186">
    <property type="entry name" value="DUF6852"/>
    <property type="match status" value="1"/>
</dbReference>
<keyword evidence="4" id="KW-1185">Reference proteome</keyword>
<dbReference type="InterPro" id="IPR049281">
    <property type="entry name" value="BVU_3817-like_C_sf"/>
</dbReference>
<dbReference type="RefSeq" id="WP_132119146.1">
    <property type="nucleotide sequence ID" value="NZ_SMJU01000009.1"/>
</dbReference>
<evidence type="ECO:0000259" key="1">
    <source>
        <dbReference type="Pfam" id="PF18347"/>
    </source>
</evidence>
<evidence type="ECO:0000313" key="3">
    <source>
        <dbReference type="EMBL" id="TDB63641.1"/>
    </source>
</evidence>
<dbReference type="EMBL" id="SMJU01000009">
    <property type="protein sequence ID" value="TDB63641.1"/>
    <property type="molecule type" value="Genomic_DNA"/>
</dbReference>
<dbReference type="Pfam" id="PF18347">
    <property type="entry name" value="DUF5606"/>
    <property type="match status" value="1"/>
</dbReference>
<dbReference type="InterPro" id="IPR041218">
    <property type="entry name" value="DUF5606"/>
</dbReference>